<dbReference type="PANTHER" id="PTHR48016:SF32">
    <property type="entry name" value="MITOGEN-ACTIVATED PROTEIN KINASE KINASE KINASE 4"/>
    <property type="match status" value="1"/>
</dbReference>
<evidence type="ECO:0000256" key="10">
    <source>
        <dbReference type="ARBA" id="ARBA00022741"/>
    </source>
</evidence>
<dbReference type="FunFam" id="1.10.510.10:FF:000122">
    <property type="entry name" value="Mitogen-activated protein kinase kinase kinase 4"/>
    <property type="match status" value="1"/>
</dbReference>
<evidence type="ECO:0000256" key="17">
    <source>
        <dbReference type="ARBA" id="ARBA00069057"/>
    </source>
</evidence>
<organism evidence="22 23">
    <name type="scientific">Frankliniella fusca</name>
    <dbReference type="NCBI Taxonomy" id="407009"/>
    <lineage>
        <taxon>Eukaryota</taxon>
        <taxon>Metazoa</taxon>
        <taxon>Ecdysozoa</taxon>
        <taxon>Arthropoda</taxon>
        <taxon>Hexapoda</taxon>
        <taxon>Insecta</taxon>
        <taxon>Pterygota</taxon>
        <taxon>Neoptera</taxon>
        <taxon>Paraneoptera</taxon>
        <taxon>Thysanoptera</taxon>
        <taxon>Terebrantia</taxon>
        <taxon>Thripoidea</taxon>
        <taxon>Thripidae</taxon>
        <taxon>Frankliniella</taxon>
    </lineage>
</organism>
<protein>
    <recommendedName>
        <fullName evidence="17">Mitogen-activated protein kinase kinase kinase 4</fullName>
        <ecNumber evidence="4">2.7.11.25</ecNumber>
    </recommendedName>
    <alternativeName>
        <fullName evidence="18">MAPK/ERK kinase kinase 4</fullName>
    </alternativeName>
</protein>
<evidence type="ECO:0000256" key="7">
    <source>
        <dbReference type="ARBA" id="ARBA00022553"/>
    </source>
</evidence>
<dbReference type="InterPro" id="IPR008271">
    <property type="entry name" value="Ser/Thr_kinase_AS"/>
</dbReference>
<accession>A0AAE1L8S3</accession>
<evidence type="ECO:0000256" key="4">
    <source>
        <dbReference type="ARBA" id="ARBA00012406"/>
    </source>
</evidence>
<dbReference type="Gene3D" id="1.10.510.10">
    <property type="entry name" value="Transferase(Phosphotransferase) domain 1"/>
    <property type="match status" value="1"/>
</dbReference>
<evidence type="ECO:0000256" key="5">
    <source>
        <dbReference type="ARBA" id="ARBA00022490"/>
    </source>
</evidence>
<evidence type="ECO:0000256" key="11">
    <source>
        <dbReference type="ARBA" id="ARBA00022777"/>
    </source>
</evidence>
<evidence type="ECO:0000256" key="19">
    <source>
        <dbReference type="PROSITE-ProRule" id="PRU10141"/>
    </source>
</evidence>
<evidence type="ECO:0000256" key="3">
    <source>
        <dbReference type="ARBA" id="ARBA00006529"/>
    </source>
</evidence>
<keyword evidence="10 19" id="KW-0547">Nucleotide-binding</keyword>
<keyword evidence="9" id="KW-0479">Metal-binding</keyword>
<comment type="function">
    <text evidence="16">Component of a protein kinase signal transduction cascade. Activates the CSBP2, P38 and JNK MAPK pathways, but not the ERK pathway. Specifically phosphorylates and activates MAP2K4 and MAP2K6.</text>
</comment>
<dbReference type="PROSITE" id="PS00107">
    <property type="entry name" value="PROTEIN_KINASE_ATP"/>
    <property type="match status" value="1"/>
</dbReference>
<dbReference type="SUPFAM" id="SSF56112">
    <property type="entry name" value="Protein kinase-like (PK-like)"/>
    <property type="match status" value="1"/>
</dbReference>
<evidence type="ECO:0000256" key="14">
    <source>
        <dbReference type="ARBA" id="ARBA00047559"/>
    </source>
</evidence>
<evidence type="ECO:0000256" key="16">
    <source>
        <dbReference type="ARBA" id="ARBA00060115"/>
    </source>
</evidence>
<evidence type="ECO:0000313" key="22">
    <source>
        <dbReference type="EMBL" id="KAK3910653.1"/>
    </source>
</evidence>
<comment type="subcellular location">
    <subcellularLocation>
        <location evidence="2">Cytoplasm</location>
        <location evidence="2">Perinuclear region</location>
    </subcellularLocation>
</comment>
<dbReference type="GO" id="GO:0004709">
    <property type="term" value="F:MAP kinase kinase kinase activity"/>
    <property type="evidence" value="ECO:0007669"/>
    <property type="project" value="UniProtKB-EC"/>
</dbReference>
<comment type="catalytic activity">
    <reaction evidence="15">
        <text>L-seryl-[protein] + ATP = O-phospho-L-seryl-[protein] + ADP + H(+)</text>
        <dbReference type="Rhea" id="RHEA:17989"/>
        <dbReference type="Rhea" id="RHEA-COMP:9863"/>
        <dbReference type="Rhea" id="RHEA-COMP:11604"/>
        <dbReference type="ChEBI" id="CHEBI:15378"/>
        <dbReference type="ChEBI" id="CHEBI:29999"/>
        <dbReference type="ChEBI" id="CHEBI:30616"/>
        <dbReference type="ChEBI" id="CHEBI:83421"/>
        <dbReference type="ChEBI" id="CHEBI:456216"/>
        <dbReference type="EC" id="2.7.11.25"/>
    </reaction>
</comment>
<dbReference type="EMBL" id="JAHWGI010000182">
    <property type="protein sequence ID" value="KAK3910653.1"/>
    <property type="molecule type" value="Genomic_DNA"/>
</dbReference>
<evidence type="ECO:0000256" key="20">
    <source>
        <dbReference type="SAM" id="MobiDB-lite"/>
    </source>
</evidence>
<dbReference type="CDD" id="cd06626">
    <property type="entry name" value="STKc_MEKK4"/>
    <property type="match status" value="1"/>
</dbReference>
<evidence type="ECO:0000256" key="9">
    <source>
        <dbReference type="ARBA" id="ARBA00022723"/>
    </source>
</evidence>
<dbReference type="SMART" id="SM00220">
    <property type="entry name" value="S_TKc"/>
    <property type="match status" value="1"/>
</dbReference>
<reference evidence="22" key="1">
    <citation type="submission" date="2021-07" db="EMBL/GenBank/DDBJ databases">
        <authorList>
            <person name="Catto M.A."/>
            <person name="Jacobson A."/>
            <person name="Kennedy G."/>
            <person name="Labadie P."/>
            <person name="Hunt B.G."/>
            <person name="Srinivasan R."/>
        </authorList>
    </citation>
    <scope>NUCLEOTIDE SEQUENCE</scope>
    <source>
        <strain evidence="22">PL_HMW_Pooled</strain>
        <tissue evidence="22">Head</tissue>
    </source>
</reference>
<dbReference type="InterPro" id="IPR017441">
    <property type="entry name" value="Protein_kinase_ATP_BS"/>
</dbReference>
<feature type="region of interest" description="Disordered" evidence="20">
    <location>
        <begin position="404"/>
        <end position="429"/>
    </location>
</feature>
<dbReference type="InterPro" id="IPR011009">
    <property type="entry name" value="Kinase-like_dom_sf"/>
</dbReference>
<keyword evidence="6" id="KW-0723">Serine/threonine-protein kinase</keyword>
<feature type="domain" description="Protein kinase" evidence="21">
    <location>
        <begin position="1059"/>
        <end position="1320"/>
    </location>
</feature>
<name>A0AAE1L8S3_9NEOP</name>
<keyword evidence="11 22" id="KW-0418">Kinase</keyword>
<feature type="binding site" evidence="19">
    <location>
        <position position="1088"/>
    </location>
    <ligand>
        <name>ATP</name>
        <dbReference type="ChEBI" id="CHEBI:30616"/>
    </ligand>
</feature>
<dbReference type="Pfam" id="PF00069">
    <property type="entry name" value="Pkinase"/>
    <property type="match status" value="1"/>
</dbReference>
<dbReference type="InterPro" id="IPR050538">
    <property type="entry name" value="MAP_kinase_kinase_kinase"/>
</dbReference>
<dbReference type="InterPro" id="IPR045801">
    <property type="entry name" value="MEKK4_N"/>
</dbReference>
<gene>
    <name evidence="22" type="ORF">KUF71_020467</name>
</gene>
<evidence type="ECO:0000256" key="13">
    <source>
        <dbReference type="ARBA" id="ARBA00022842"/>
    </source>
</evidence>
<dbReference type="GO" id="GO:0005524">
    <property type="term" value="F:ATP binding"/>
    <property type="evidence" value="ECO:0007669"/>
    <property type="project" value="UniProtKB-UniRule"/>
</dbReference>
<keyword evidence="23" id="KW-1185">Reference proteome</keyword>
<dbReference type="InterPro" id="IPR000719">
    <property type="entry name" value="Prot_kinase_dom"/>
</dbReference>
<dbReference type="PROSITE" id="PS00108">
    <property type="entry name" value="PROTEIN_KINASE_ST"/>
    <property type="match status" value="1"/>
</dbReference>
<comment type="similarity">
    <text evidence="3">Belongs to the protein kinase superfamily. STE Ser/Thr protein kinase family. MAP kinase kinase kinase subfamily.</text>
</comment>
<evidence type="ECO:0000256" key="8">
    <source>
        <dbReference type="ARBA" id="ARBA00022679"/>
    </source>
</evidence>
<dbReference type="GO" id="GO:0048471">
    <property type="term" value="C:perinuclear region of cytoplasm"/>
    <property type="evidence" value="ECO:0007669"/>
    <property type="project" value="UniProtKB-SubCell"/>
</dbReference>
<dbReference type="PANTHER" id="PTHR48016">
    <property type="entry name" value="MAP KINASE KINASE KINASE SSK2-RELATED-RELATED"/>
    <property type="match status" value="1"/>
</dbReference>
<dbReference type="Pfam" id="PF19431">
    <property type="entry name" value="MEKK4_N"/>
    <property type="match status" value="2"/>
</dbReference>
<evidence type="ECO:0000259" key="21">
    <source>
        <dbReference type="PROSITE" id="PS50011"/>
    </source>
</evidence>
<dbReference type="GO" id="GO:0046872">
    <property type="term" value="F:metal ion binding"/>
    <property type="evidence" value="ECO:0007669"/>
    <property type="project" value="UniProtKB-KW"/>
</dbReference>
<dbReference type="Proteomes" id="UP001219518">
    <property type="component" value="Unassembled WGS sequence"/>
</dbReference>
<evidence type="ECO:0000256" key="6">
    <source>
        <dbReference type="ARBA" id="ARBA00022527"/>
    </source>
</evidence>
<dbReference type="EC" id="2.7.11.25" evidence="4"/>
<evidence type="ECO:0000256" key="12">
    <source>
        <dbReference type="ARBA" id="ARBA00022840"/>
    </source>
</evidence>
<comment type="catalytic activity">
    <reaction evidence="14">
        <text>L-threonyl-[protein] + ATP = O-phospho-L-threonyl-[protein] + ADP + H(+)</text>
        <dbReference type="Rhea" id="RHEA:46608"/>
        <dbReference type="Rhea" id="RHEA-COMP:11060"/>
        <dbReference type="Rhea" id="RHEA-COMP:11605"/>
        <dbReference type="ChEBI" id="CHEBI:15378"/>
        <dbReference type="ChEBI" id="CHEBI:30013"/>
        <dbReference type="ChEBI" id="CHEBI:30616"/>
        <dbReference type="ChEBI" id="CHEBI:61977"/>
        <dbReference type="ChEBI" id="CHEBI:456216"/>
        <dbReference type="EC" id="2.7.11.25"/>
    </reaction>
</comment>
<evidence type="ECO:0000256" key="15">
    <source>
        <dbReference type="ARBA" id="ARBA00048329"/>
    </source>
</evidence>
<evidence type="ECO:0000256" key="18">
    <source>
        <dbReference type="ARBA" id="ARBA00083883"/>
    </source>
</evidence>
<keyword evidence="5" id="KW-0963">Cytoplasm</keyword>
<comment type="cofactor">
    <cofactor evidence="1">
        <name>Mg(2+)</name>
        <dbReference type="ChEBI" id="CHEBI:18420"/>
    </cofactor>
</comment>
<keyword evidence="8" id="KW-0808">Transferase</keyword>
<evidence type="ECO:0000313" key="23">
    <source>
        <dbReference type="Proteomes" id="UP001219518"/>
    </source>
</evidence>
<keyword evidence="13" id="KW-0460">Magnesium</keyword>
<feature type="compositionally biased region" description="Polar residues" evidence="20">
    <location>
        <begin position="406"/>
        <end position="416"/>
    </location>
</feature>
<evidence type="ECO:0000256" key="1">
    <source>
        <dbReference type="ARBA" id="ARBA00001946"/>
    </source>
</evidence>
<evidence type="ECO:0000256" key="2">
    <source>
        <dbReference type="ARBA" id="ARBA00004556"/>
    </source>
</evidence>
<proteinExistence type="inferred from homology"/>
<keyword evidence="7" id="KW-0597">Phosphoprotein</keyword>
<sequence length="1347" mass="154749">MADEDWKKRVGVNINYNSDSEGEAPNVIVEERNGDTSPEVEGKMVHNSSAESSIDAILHKYEQYGSTPPRTRLSRHMRDWKRKEKEMERKENLPQFKMARRNTFDAMYLENSDNVESDGEQPPERICKRFMKLLRGCERDMKLDLSHSPDIHSFSVDSGVDRAESVPLGSQPVMKVESSNRFMSLTSKLVACHNVKKMKHHLSAMDSRQELYNLLLPFRSGPENIPDKLATRQLSNEEFRWQNELKDLIWLELQAWHASRSLNEQDEYLCKAREEVEKLLNDIMVYHFDFDPSDHDHSDTCLKGQCLSMYCEFCIERQNTAIREIERLSNRLEQAESLFPSSKNFANSYPLYKDEKFIARVKSMCLWLNMTKQHRLKMLILGKLFISRTAQSCFLPAPIAMDTDSGVGSTNGTNTEGEQDSPPIEESHRKKLEWKPSVRFDTEYTGSSPSDSASSTSSQSIYEMPDVVDYSSALAAISKTICPHKRDKSSPYRLFIEEVLKTKGLRKSVRFLERLHRYTLVRSCVTLEKPSEIPLTDEAPLECAHEEELRRHGFYSQEMQEIGLPSYHSSFLFLARIPLRLIHEYLDMRLEQQPEKPSDLCLRQLMRELKEGLRLAVLFRERFTFLIIHAFRDIQMEQDLYEDVHELDKSTRSVFQIYLDYLQRWCHLVEQESYQKSLLDEEWIFAKQVATQIPSGVSMVAGRFCTISKTMLKNLGIILKDQINALTIPLLDAGDNCKDQVTKQSILTVCRELQCAFNDMRERFLKAFNFTKTLKKDVEAMGSEYHSCLDALKDEALNLCKVIKLSMVSVENTWNIADSLDIDAMENEAVQATIRETLHQGYKFGFEYHKEVCKNVTGDIKPCVPKVLIGFALMWMNFVKQRCERGRGLRPRWANQGLDYLLSVCDTENTQYLSEMEFDELKMRVQDVTQHIIGNFQPDPIKDIRTADCSRANSPTPRPRFRLPRSPHDGNIRLQTPTRKSSINTPSDGSVDSPSPQERKNVLLYVCPKSRMERVRSSVDGLERNIDHKLRTQNLIGYVTAVHKEDRVHIRLRQVNFSWQRGIKIGQGSFGKVYTAVNNQTGELMAMKEVQLQPNDHRTIKKIAQELAIFEGIQHKHLVRYYGVEIHRDEMLIFMEFCEEGTLETLVAATSNGLPEPLVRRFTLQLMQAVQTLHSHGIVHRDIKSANIFLTDEGNCLKLGDFGSAVKIKAHTTMPGELQGFVGTQAYMAPEVFTKMHTEGHGRAVDIWSVGCVVVEMASGKRPWAELDSNYQVMFKVGMGETPAIPPSLSDEGYDFVDHCLQHDPQQRYTAADLLHHTFLKVDAEEPLLSLLPSIIDDYGHFGSTKG</sequence>
<comment type="caution">
    <text evidence="22">The sequence shown here is derived from an EMBL/GenBank/DDBJ whole genome shotgun (WGS) entry which is preliminary data.</text>
</comment>
<reference evidence="22" key="2">
    <citation type="journal article" date="2023" name="BMC Genomics">
        <title>Pest status, molecular evolution, and epigenetic factors derived from the genome assembly of Frankliniella fusca, a thysanopteran phytovirus vector.</title>
        <authorList>
            <person name="Catto M.A."/>
            <person name="Labadie P.E."/>
            <person name="Jacobson A.L."/>
            <person name="Kennedy G.G."/>
            <person name="Srinivasan R."/>
            <person name="Hunt B.G."/>
        </authorList>
    </citation>
    <scope>NUCLEOTIDE SEQUENCE</scope>
    <source>
        <strain evidence="22">PL_HMW_Pooled</strain>
    </source>
</reference>
<keyword evidence="12 19" id="KW-0067">ATP-binding</keyword>
<feature type="compositionally biased region" description="Polar residues" evidence="20">
    <location>
        <begin position="973"/>
        <end position="996"/>
    </location>
</feature>
<dbReference type="PROSITE" id="PS50011">
    <property type="entry name" value="PROTEIN_KINASE_DOM"/>
    <property type="match status" value="1"/>
</dbReference>
<feature type="region of interest" description="Disordered" evidence="20">
    <location>
        <begin position="943"/>
        <end position="1000"/>
    </location>
</feature>